<organism evidence="2 3">
    <name type="scientific">Collybiopsis luxurians FD-317 M1</name>
    <dbReference type="NCBI Taxonomy" id="944289"/>
    <lineage>
        <taxon>Eukaryota</taxon>
        <taxon>Fungi</taxon>
        <taxon>Dikarya</taxon>
        <taxon>Basidiomycota</taxon>
        <taxon>Agaricomycotina</taxon>
        <taxon>Agaricomycetes</taxon>
        <taxon>Agaricomycetidae</taxon>
        <taxon>Agaricales</taxon>
        <taxon>Marasmiineae</taxon>
        <taxon>Omphalotaceae</taxon>
        <taxon>Collybiopsis</taxon>
        <taxon>Collybiopsis luxurians</taxon>
    </lineage>
</organism>
<evidence type="ECO:0000313" key="2">
    <source>
        <dbReference type="EMBL" id="KIK52749.1"/>
    </source>
</evidence>
<dbReference type="AlphaFoldDB" id="A0A0D0BT10"/>
<reference evidence="2 3" key="1">
    <citation type="submission" date="2014-04" db="EMBL/GenBank/DDBJ databases">
        <title>Evolutionary Origins and Diversification of the Mycorrhizal Mutualists.</title>
        <authorList>
            <consortium name="DOE Joint Genome Institute"/>
            <consortium name="Mycorrhizal Genomics Consortium"/>
            <person name="Kohler A."/>
            <person name="Kuo A."/>
            <person name="Nagy L.G."/>
            <person name="Floudas D."/>
            <person name="Copeland A."/>
            <person name="Barry K.W."/>
            <person name="Cichocki N."/>
            <person name="Veneault-Fourrey C."/>
            <person name="LaButti K."/>
            <person name="Lindquist E.A."/>
            <person name="Lipzen A."/>
            <person name="Lundell T."/>
            <person name="Morin E."/>
            <person name="Murat C."/>
            <person name="Riley R."/>
            <person name="Ohm R."/>
            <person name="Sun H."/>
            <person name="Tunlid A."/>
            <person name="Henrissat B."/>
            <person name="Grigoriev I.V."/>
            <person name="Hibbett D.S."/>
            <person name="Martin F."/>
        </authorList>
    </citation>
    <scope>NUCLEOTIDE SEQUENCE [LARGE SCALE GENOMIC DNA]</scope>
    <source>
        <strain evidence="2 3">FD-317 M1</strain>
    </source>
</reference>
<protein>
    <submittedName>
        <fullName evidence="2">Uncharacterized protein</fullName>
    </submittedName>
</protein>
<evidence type="ECO:0000313" key="3">
    <source>
        <dbReference type="Proteomes" id="UP000053593"/>
    </source>
</evidence>
<sequence length="208" mass="23101">MLRHFVFPVKADSTCNAITFDRVEYITTDPLWKAKDRVKSQWVICFPYEASIADLGGWGGGITLDMAEEERLVEICKAKGKTWLDEVKNTPAARVQMLNSILTFTKGTCEDRKIFASNITIMNQGESRATITSQATYRTCKSQLHGSGLRQSTRGSVYPIKENLPPVDEIPSKEAGPEKRQPRSTGTPLVNKSVASLTHGLRRIAIEA</sequence>
<proteinExistence type="predicted"/>
<feature type="region of interest" description="Disordered" evidence="1">
    <location>
        <begin position="144"/>
        <end position="193"/>
    </location>
</feature>
<evidence type="ECO:0000256" key="1">
    <source>
        <dbReference type="SAM" id="MobiDB-lite"/>
    </source>
</evidence>
<name>A0A0D0BT10_9AGAR</name>
<gene>
    <name evidence="2" type="ORF">GYMLUDRAFT_250999</name>
</gene>
<dbReference type="HOGENOM" id="CLU_081358_0_0_1"/>
<dbReference type="EMBL" id="KN834838">
    <property type="protein sequence ID" value="KIK52749.1"/>
    <property type="molecule type" value="Genomic_DNA"/>
</dbReference>
<feature type="compositionally biased region" description="Polar residues" evidence="1">
    <location>
        <begin position="183"/>
        <end position="193"/>
    </location>
</feature>
<feature type="compositionally biased region" description="Polar residues" evidence="1">
    <location>
        <begin position="144"/>
        <end position="155"/>
    </location>
</feature>
<dbReference type="Proteomes" id="UP000053593">
    <property type="component" value="Unassembled WGS sequence"/>
</dbReference>
<accession>A0A0D0BT10</accession>
<feature type="compositionally biased region" description="Basic and acidic residues" evidence="1">
    <location>
        <begin position="170"/>
        <end position="181"/>
    </location>
</feature>
<keyword evidence="3" id="KW-1185">Reference proteome</keyword>